<reference evidence="2" key="1">
    <citation type="journal article" date="2011" name="Nature">
        <title>Genome sequence and analysis of the tuber crop potato.</title>
        <authorList>
            <consortium name="The Potato Genome Sequencing Consortium"/>
        </authorList>
    </citation>
    <scope>NUCLEOTIDE SEQUENCE [LARGE SCALE GENOMIC DNA]</scope>
    <source>
        <strain evidence="2">cv. DM1-3 516 R44</strain>
    </source>
</reference>
<dbReference type="Proteomes" id="UP000011115">
    <property type="component" value="Unassembled WGS sequence"/>
</dbReference>
<dbReference type="Gramene" id="PGSC0003DMT400093999">
    <property type="protein sequence ID" value="PGSC0003DMT400093999"/>
    <property type="gene ID" value="PGSC0003DMG400043570"/>
</dbReference>
<proteinExistence type="predicted"/>
<organism evidence="1 2">
    <name type="scientific">Solanum tuberosum</name>
    <name type="common">Potato</name>
    <dbReference type="NCBI Taxonomy" id="4113"/>
    <lineage>
        <taxon>Eukaryota</taxon>
        <taxon>Viridiplantae</taxon>
        <taxon>Streptophyta</taxon>
        <taxon>Embryophyta</taxon>
        <taxon>Tracheophyta</taxon>
        <taxon>Spermatophyta</taxon>
        <taxon>Magnoliopsida</taxon>
        <taxon>eudicotyledons</taxon>
        <taxon>Gunneridae</taxon>
        <taxon>Pentapetalae</taxon>
        <taxon>asterids</taxon>
        <taxon>lamiids</taxon>
        <taxon>Solanales</taxon>
        <taxon>Solanaceae</taxon>
        <taxon>Solanoideae</taxon>
        <taxon>Solaneae</taxon>
        <taxon>Solanum</taxon>
    </lineage>
</organism>
<dbReference type="AlphaFoldDB" id="M1DT63"/>
<dbReference type="HOGENOM" id="CLU_1177167_0_0_1"/>
<dbReference type="STRING" id="4113.M1DT63"/>
<keyword evidence="2" id="KW-1185">Reference proteome</keyword>
<evidence type="ECO:0000313" key="1">
    <source>
        <dbReference type="EnsemblPlants" id="PGSC0003DMT400093999"/>
    </source>
</evidence>
<dbReference type="PaxDb" id="4113-PGSC0003DMT400093999"/>
<evidence type="ECO:0000313" key="2">
    <source>
        <dbReference type="Proteomes" id="UP000011115"/>
    </source>
</evidence>
<name>M1DT63_SOLTU</name>
<accession>M1DT63</accession>
<sequence>MSRSVSRSTFPSITPNAGKSFGSEYQAWWKKTHGKFLDDHLQALVDIARPIPVVHLEGSGKVCKNKVLNIGMPSSLGAKENNIATPQREKSQDSGEYLSCSYLMKPPPVTQVKKRLPYVSCDEVKDDLGKELFAAGERLTNAMFEEQDKVEEVSSIRQSLDNMKKEIRVLCKRTQDLKVLLTAVEDEVDGAKLATLFAVKEFDACSDTDLTNGLGQNKEHLEAMRQELINDKLCLD</sequence>
<protein>
    <submittedName>
        <fullName evidence="1">Uncharacterized protein</fullName>
    </submittedName>
</protein>
<reference evidence="1" key="2">
    <citation type="submission" date="2015-06" db="UniProtKB">
        <authorList>
            <consortium name="EnsemblPlants"/>
        </authorList>
    </citation>
    <scope>IDENTIFICATION</scope>
    <source>
        <strain evidence="1">DM1-3 516 R44</strain>
    </source>
</reference>
<dbReference type="InParanoid" id="M1DT63"/>
<dbReference type="EnsemblPlants" id="PGSC0003DMT400093999">
    <property type="protein sequence ID" value="PGSC0003DMT400093999"/>
    <property type="gene ID" value="PGSC0003DMG400043570"/>
</dbReference>